<dbReference type="SUPFAM" id="SSF140683">
    <property type="entry name" value="SP0561-like"/>
    <property type="match status" value="1"/>
</dbReference>
<protein>
    <submittedName>
        <fullName evidence="3">ABC transporter substrate-binding protein</fullName>
    </submittedName>
</protein>
<dbReference type="InterPro" id="IPR015077">
    <property type="entry name" value="DUF1858"/>
</dbReference>
<organism evidence="3 4">
    <name type="scientific">Candidatus Galacturonatibacter soehngenii</name>
    <dbReference type="NCBI Taxonomy" id="2307010"/>
    <lineage>
        <taxon>Bacteria</taxon>
        <taxon>Bacillati</taxon>
        <taxon>Bacillota</taxon>
        <taxon>Clostridia</taxon>
        <taxon>Lachnospirales</taxon>
        <taxon>Lachnospiraceae</taxon>
        <taxon>Candidatus Galacturonatibacter</taxon>
    </lineage>
</organism>
<dbReference type="InterPro" id="IPR038062">
    <property type="entry name" value="ScdA-like_N_sf"/>
</dbReference>
<keyword evidence="1" id="KW-0732">Signal</keyword>
<dbReference type="Gene3D" id="3.40.190.10">
    <property type="entry name" value="Periplasmic binding protein-like II"/>
    <property type="match status" value="2"/>
</dbReference>
<accession>A0A7V7QJQ2</accession>
<evidence type="ECO:0000313" key="3">
    <source>
        <dbReference type="EMBL" id="KAB1437917.1"/>
    </source>
</evidence>
<evidence type="ECO:0000313" key="4">
    <source>
        <dbReference type="Proteomes" id="UP000461768"/>
    </source>
</evidence>
<keyword evidence="4" id="KW-1185">Reference proteome</keyword>
<feature type="domain" description="DUF1858" evidence="2">
    <location>
        <begin position="7"/>
        <end position="61"/>
    </location>
</feature>
<reference evidence="3 4" key="1">
    <citation type="submission" date="2019-09" db="EMBL/GenBank/DDBJ databases">
        <authorList>
            <person name="Valk L.C."/>
        </authorList>
    </citation>
    <scope>NUCLEOTIDE SEQUENCE [LARGE SCALE GENOMIC DNA]</scope>
    <source>
        <strain evidence="3">GalUA</strain>
    </source>
</reference>
<dbReference type="PANTHER" id="PTHR30006">
    <property type="entry name" value="THIAMINE-BINDING PERIPLASMIC PROTEIN-RELATED"/>
    <property type="match status" value="1"/>
</dbReference>
<proteinExistence type="predicted"/>
<dbReference type="OrthoDB" id="9766989at2"/>
<dbReference type="Pfam" id="PF13343">
    <property type="entry name" value="SBP_bac_6"/>
    <property type="match status" value="1"/>
</dbReference>
<dbReference type="GO" id="GO:0030975">
    <property type="term" value="F:thiamine binding"/>
    <property type="evidence" value="ECO:0007669"/>
    <property type="project" value="TreeGrafter"/>
</dbReference>
<dbReference type="GO" id="GO:0030976">
    <property type="term" value="F:thiamine pyrophosphate binding"/>
    <property type="evidence" value="ECO:0007669"/>
    <property type="project" value="TreeGrafter"/>
</dbReference>
<dbReference type="AlphaFoldDB" id="A0A7V7QJQ2"/>
<dbReference type="Proteomes" id="UP000461768">
    <property type="component" value="Unassembled WGS sequence"/>
</dbReference>
<dbReference type="GO" id="GO:0030288">
    <property type="term" value="C:outer membrane-bounded periplasmic space"/>
    <property type="evidence" value="ECO:0007669"/>
    <property type="project" value="TreeGrafter"/>
</dbReference>
<reference evidence="3 4" key="2">
    <citation type="submission" date="2020-02" db="EMBL/GenBank/DDBJ databases">
        <title>Candidatus Galacturonibacter soehngenii shows hetero-acetogenic catabolism of galacturonic acid but lacks a canonical carbon monoxide dehydrogenase/acetyl-CoA synthase complex.</title>
        <authorList>
            <person name="Diender M."/>
            <person name="Stouten G.R."/>
            <person name="Petersen J.F."/>
            <person name="Nielsen P.H."/>
            <person name="Dueholm M.S."/>
            <person name="Pronk J.T."/>
            <person name="Van Loosdrecht M.C.M."/>
        </authorList>
    </citation>
    <scope>NUCLEOTIDE SEQUENCE [LARGE SCALE GENOMIC DNA]</scope>
    <source>
        <strain evidence="3">GalUA</strain>
    </source>
</reference>
<dbReference type="Gene3D" id="1.10.3910.10">
    <property type="entry name" value="SP0561-like"/>
    <property type="match status" value="1"/>
</dbReference>
<dbReference type="SUPFAM" id="SSF53850">
    <property type="entry name" value="Periplasmic binding protein-like II"/>
    <property type="match status" value="1"/>
</dbReference>
<comment type="caution">
    <text evidence="3">The sequence shown here is derived from an EMBL/GenBank/DDBJ whole genome shotgun (WGS) entry which is preliminary data.</text>
</comment>
<dbReference type="Pfam" id="PF08984">
    <property type="entry name" value="DUF1858"/>
    <property type="match status" value="1"/>
</dbReference>
<gene>
    <name evidence="3" type="ORF">F7O84_10040</name>
</gene>
<sequence length="412" mass="46529">MNPYFSLSDKVYNITEKYPELIDLLASNGFENLRNEMMRKTLGKTISIETALLSKKIDPALFEKQMIEMIERTRPSLSTGLSDAKHEGGGEIKVEGVLPCPIRVPLLEKLEQWISKQSITIDYDLKAASMGVDWIKERLQSSEDDSVLSDVFLSAGFDLFFDKNLMGKFKESDAFIDISGLKSLHSDFDNESIDLKDPKGQYSVIGVVPAIFMVNKSLLGDRPFPKSWADLLKPEFENTIALPMKDLDLLNAVLLNIYKNHGEDGVRKLGRGLLTNMHPAQMVKSHIKKKENAMPVISVMPYFFTQMIGDNSPFTPVWPEDGAIISPIFLLTKAKTKEKTKAFVDFMFSKEVGELMSANGKFPSTHPDVDNQLTKDQTFMWLGWDYINTHDIGSLLIETEKMFYDAKEGDIL</sequence>
<dbReference type="RefSeq" id="WP_151144509.1">
    <property type="nucleotide sequence ID" value="NZ_WAGX01000005.1"/>
</dbReference>
<dbReference type="EMBL" id="WAGX01000005">
    <property type="protein sequence ID" value="KAB1437917.1"/>
    <property type="molecule type" value="Genomic_DNA"/>
</dbReference>
<evidence type="ECO:0000259" key="2">
    <source>
        <dbReference type="Pfam" id="PF08984"/>
    </source>
</evidence>
<evidence type="ECO:0000256" key="1">
    <source>
        <dbReference type="ARBA" id="ARBA00022729"/>
    </source>
</evidence>
<dbReference type="PANTHER" id="PTHR30006:SF2">
    <property type="entry name" value="ABC TRANSPORTER SUBSTRATE-BINDING PROTEIN"/>
    <property type="match status" value="1"/>
</dbReference>
<dbReference type="GO" id="GO:0015888">
    <property type="term" value="P:thiamine transport"/>
    <property type="evidence" value="ECO:0007669"/>
    <property type="project" value="TreeGrafter"/>
</dbReference>
<name>A0A7V7QJQ2_9FIRM</name>